<keyword evidence="1" id="KW-0812">Transmembrane</keyword>
<accession>A0ABR1LF84</accession>
<feature type="transmembrane region" description="Helical" evidence="1">
    <location>
        <begin position="64"/>
        <end position="83"/>
    </location>
</feature>
<keyword evidence="1" id="KW-1133">Transmembrane helix</keyword>
<evidence type="ECO:0000313" key="3">
    <source>
        <dbReference type="Proteomes" id="UP001360953"/>
    </source>
</evidence>
<evidence type="ECO:0000313" key="2">
    <source>
        <dbReference type="EMBL" id="KAK7533874.1"/>
    </source>
</evidence>
<keyword evidence="1" id="KW-0472">Membrane</keyword>
<organism evidence="2 3">
    <name type="scientific">Phyllosticta citribraziliensis</name>
    <dbReference type="NCBI Taxonomy" id="989973"/>
    <lineage>
        <taxon>Eukaryota</taxon>
        <taxon>Fungi</taxon>
        <taxon>Dikarya</taxon>
        <taxon>Ascomycota</taxon>
        <taxon>Pezizomycotina</taxon>
        <taxon>Dothideomycetes</taxon>
        <taxon>Dothideomycetes incertae sedis</taxon>
        <taxon>Botryosphaeriales</taxon>
        <taxon>Phyllostictaceae</taxon>
        <taxon>Phyllosticta</taxon>
    </lineage>
</organism>
<reference evidence="2 3" key="1">
    <citation type="submission" date="2024-04" db="EMBL/GenBank/DDBJ databases">
        <title>Phyllosticta paracitricarpa is synonymous to the EU quarantine fungus P. citricarpa based on phylogenomic analyses.</title>
        <authorList>
            <consortium name="Lawrence Berkeley National Laboratory"/>
            <person name="Van ingen-buijs V.A."/>
            <person name="Van westerhoven A.C."/>
            <person name="Haridas S."/>
            <person name="Skiadas P."/>
            <person name="Martin F."/>
            <person name="Groenewald J.Z."/>
            <person name="Crous P.W."/>
            <person name="Seidl M.F."/>
        </authorList>
    </citation>
    <scope>NUCLEOTIDE SEQUENCE [LARGE SCALE GENOMIC DNA]</scope>
    <source>
        <strain evidence="2 3">CPC 17464</strain>
    </source>
</reference>
<gene>
    <name evidence="2" type="ORF">J3D65DRAFT_631625</name>
</gene>
<dbReference type="GeneID" id="92033832"/>
<proteinExistence type="predicted"/>
<evidence type="ECO:0000256" key="1">
    <source>
        <dbReference type="SAM" id="Phobius"/>
    </source>
</evidence>
<dbReference type="EMBL" id="JBBPEH010000009">
    <property type="protein sequence ID" value="KAK7533874.1"/>
    <property type="molecule type" value="Genomic_DNA"/>
</dbReference>
<dbReference type="RefSeq" id="XP_066652913.1">
    <property type="nucleotide sequence ID" value="XM_066800926.1"/>
</dbReference>
<dbReference type="Proteomes" id="UP001360953">
    <property type="component" value="Unassembled WGS sequence"/>
</dbReference>
<name>A0ABR1LF84_9PEZI</name>
<keyword evidence="3" id="KW-1185">Reference proteome</keyword>
<sequence length="124" mass="13136">MRLFLFTCCQTTRALLVSTSPIVRSEFLWVSWTPSLHWLVAAMVAAGLKSRTMHLATSCDMRSSFPPALPCLVAVLVAARLAASSSMASLVVCLLAVGEAVGLACLVAASSAFCRPEDRAGKPH</sequence>
<protein>
    <submittedName>
        <fullName evidence="2">Uncharacterized protein</fullName>
    </submittedName>
</protein>
<feature type="transmembrane region" description="Helical" evidence="1">
    <location>
        <begin position="89"/>
        <end position="114"/>
    </location>
</feature>
<comment type="caution">
    <text evidence="2">The sequence shown here is derived from an EMBL/GenBank/DDBJ whole genome shotgun (WGS) entry which is preliminary data.</text>
</comment>